<feature type="transmembrane region" description="Helical" evidence="1">
    <location>
        <begin position="314"/>
        <end position="333"/>
    </location>
</feature>
<keyword evidence="1" id="KW-0812">Transmembrane</keyword>
<protein>
    <submittedName>
        <fullName evidence="2">Uncharacterized protein</fullName>
    </submittedName>
</protein>
<feature type="transmembrane region" description="Helical" evidence="1">
    <location>
        <begin position="348"/>
        <end position="368"/>
    </location>
</feature>
<proteinExistence type="predicted"/>
<evidence type="ECO:0000313" key="2">
    <source>
        <dbReference type="EMBL" id="CCX15013.1"/>
    </source>
</evidence>
<gene>
    <name evidence="2" type="ORF">PCON_01239</name>
</gene>
<reference evidence="2 3" key="1">
    <citation type="journal article" date="2013" name="PLoS Genet.">
        <title>The genome and development-dependent transcriptomes of Pyronema confluens: a window into fungal evolution.</title>
        <authorList>
            <person name="Traeger S."/>
            <person name="Altegoer F."/>
            <person name="Freitag M."/>
            <person name="Gabaldon T."/>
            <person name="Kempken F."/>
            <person name="Kumar A."/>
            <person name="Marcet-Houben M."/>
            <person name="Poggeler S."/>
            <person name="Stajich J.E."/>
            <person name="Nowrousian M."/>
        </authorList>
    </citation>
    <scope>NUCLEOTIDE SEQUENCE [LARGE SCALE GENOMIC DNA]</scope>
    <source>
        <strain evidence="3">CBS 100304</strain>
        <tissue evidence="2">Vegetative mycelium</tissue>
    </source>
</reference>
<dbReference type="eggNOG" id="ENOG502SZ5Z">
    <property type="taxonomic scope" value="Eukaryota"/>
</dbReference>
<keyword evidence="3" id="KW-1185">Reference proteome</keyword>
<dbReference type="STRING" id="1076935.U4L8K9"/>
<sequence>MAHTAKVLIKSRLLEFLTRESPVEARFPTSSGVAVKATGKELSLVFVRLPYLSNHGPNANGPFTTNLSKYMSHQTKNSVEGEDHVWVHQVWFAIFQDYAILTAKSFRDANQNKSYRPVLAPDQPRHSALHALIHVISHMIRSSGQEMIDRFEEVEFYHNTQSLIPIKEHDQFRFWQKKLALDLAVLVAVRQVTNHQIKVLSNLRDIIERSRISHWRPSQDESGYNLELIDIPVISTINSTRINCTLQMISTVEGEISNFQNRISQMAKVLQKFNGQVTEREELQKTIQTSAKEQIRQAEKIADEISFQGRNISFVTLLTVLFLPLGFFAQFFSRLEALKEFSQSQAKFWMVAGPVTGVIMIVASYYLMVSRYESRKMLLYISNWFHWRYADWPLKISDASAQEKFLNGLPKYKIRMESETSPEDLEYLLEPNESTKLKIDSQPVKFGPCENIQNNSPGTFRFDKKNGFIFLDFIDKHDYMYYVEITSTYWGPQVSDRDVVWRKIRQPYEKTPLGFKGKFHKSGNDLIGALATKPRTFWYEDKEPELRRTFWYEDKEPELRKSDPADDKKVVGSLNFFACRDGDARYRVKDLGIDGLFKGATAKRQYYKMKLEPVISLDDE</sequence>
<evidence type="ECO:0000256" key="1">
    <source>
        <dbReference type="SAM" id="Phobius"/>
    </source>
</evidence>
<dbReference type="AlphaFoldDB" id="U4L8K9"/>
<name>U4L8K9_PYROM</name>
<dbReference type="OrthoDB" id="5430750at2759"/>
<evidence type="ECO:0000313" key="3">
    <source>
        <dbReference type="Proteomes" id="UP000018144"/>
    </source>
</evidence>
<dbReference type="Proteomes" id="UP000018144">
    <property type="component" value="Unassembled WGS sequence"/>
</dbReference>
<keyword evidence="1" id="KW-0472">Membrane</keyword>
<organism evidence="2 3">
    <name type="scientific">Pyronema omphalodes (strain CBS 100304)</name>
    <name type="common">Pyronema confluens</name>
    <dbReference type="NCBI Taxonomy" id="1076935"/>
    <lineage>
        <taxon>Eukaryota</taxon>
        <taxon>Fungi</taxon>
        <taxon>Dikarya</taxon>
        <taxon>Ascomycota</taxon>
        <taxon>Pezizomycotina</taxon>
        <taxon>Pezizomycetes</taxon>
        <taxon>Pezizales</taxon>
        <taxon>Pyronemataceae</taxon>
        <taxon>Pyronema</taxon>
    </lineage>
</organism>
<keyword evidence="1" id="KW-1133">Transmembrane helix</keyword>
<dbReference type="EMBL" id="HF936108">
    <property type="protein sequence ID" value="CCX15013.1"/>
    <property type="molecule type" value="Genomic_DNA"/>
</dbReference>
<accession>U4L8K9</accession>